<feature type="domain" description="GmrSD restriction endonucleases N-terminal" evidence="1">
    <location>
        <begin position="412"/>
        <end position="550"/>
    </location>
</feature>
<accession>I3YJB4</accession>
<evidence type="ECO:0000313" key="3">
    <source>
        <dbReference type="Proteomes" id="UP000006052"/>
    </source>
</evidence>
<dbReference type="KEGG" id="afd:Alfi_0705"/>
<dbReference type="STRING" id="679935.Alfi_0705"/>
<dbReference type="InterPro" id="IPR004919">
    <property type="entry name" value="GmrSD_N"/>
</dbReference>
<feature type="domain" description="GmrSD restriction endonucleases N-terminal" evidence="1">
    <location>
        <begin position="23"/>
        <end position="177"/>
    </location>
</feature>
<dbReference type="eggNOG" id="COG1479">
    <property type="taxonomic scope" value="Bacteria"/>
</dbReference>
<reference evidence="3" key="1">
    <citation type="journal article" date="2013" name="Stand. Genomic Sci.">
        <title>Complete genome sequence of the bile-resistant pigment-producing anaerobe Alistipes finegoldii type strain (AHN2437(T)).</title>
        <authorList>
            <person name="Mavromatis K."/>
            <person name="Stackebrandt E."/>
            <person name="Munk C."/>
            <person name="Lapidus A."/>
            <person name="Nolan M."/>
            <person name="Lucas S."/>
            <person name="Hammon N."/>
            <person name="Deshpande S."/>
            <person name="Cheng J.F."/>
            <person name="Tapia R."/>
            <person name="Goodwin L.A."/>
            <person name="Pitluck S."/>
            <person name="Liolios K."/>
            <person name="Pagani I."/>
            <person name="Ivanova N."/>
            <person name="Mikhailova N."/>
            <person name="Huntemann M."/>
            <person name="Pati A."/>
            <person name="Chen A."/>
            <person name="Palaniappan K."/>
            <person name="Land M."/>
            <person name="Hauser L."/>
            <person name="Rohde M."/>
            <person name="Gronow S."/>
            <person name="Goker M."/>
            <person name="Detter J.C."/>
            <person name="Bristow J."/>
            <person name="Eisen J.A."/>
            <person name="Markowitz V."/>
            <person name="Hugenholtz P."/>
            <person name="Kyrpides N.C."/>
            <person name="Klenk H.P."/>
            <person name="Woyke T."/>
        </authorList>
    </citation>
    <scope>NUCLEOTIDE SEQUENCE</scope>
    <source>
        <strain evidence="3">DSM 17242 / JCM 16770 / AHN 2437 / CCUG 46020 / CIP 107999</strain>
    </source>
</reference>
<dbReference type="AlphaFoldDB" id="I3YJB4"/>
<proteinExistence type="predicted"/>
<dbReference type="HOGENOM" id="CLU_012837_0_0_10"/>
<dbReference type="EMBL" id="CP003274">
    <property type="protein sequence ID" value="AFL77082.1"/>
    <property type="molecule type" value="Genomic_DNA"/>
</dbReference>
<evidence type="ECO:0000259" key="1">
    <source>
        <dbReference type="Pfam" id="PF03235"/>
    </source>
</evidence>
<sequence length="962" mass="113119">MNLTEIFVNRLAKDSKVVTIDSLFNEDKVKKTQYAPPYQRNYVWDGEKATYFLESILIGTEIPPLIFFRNKKGAEIIDGRQRYETILKFLNGELRLSKAGLKKLDVLNIDKKTFGSLPEQLKNDFLDTKLRVIEFSFASYDGLTQLDEDSVKQEIFKRYNSGITPLKNLEIDKAIYFDDDLNLFFKEKLKDLKLHEQFDRLFKYEDKKVEVLLQKIRQLLVIHKIPIKYYSKAKQKITDKYYDLLSSQIRSDQFEDLFVSFKKKLDILDEIRMAVDNKEMPYNRLMSEVLFWAFSILEDNAIQLPKKNSTELTEFSKHILNNLRAFAMVRSSFSQQIIDRYNVMACYIEKVYGINKNLYIETNEQFKHKNYELNQVKHGGTTNYQELRINKPEPTTYTIDDICRLMARSRFLVRPPYQREEVINRKKSSEIIESLLLGIKLPPIFIFKSKDGISEVIDGQQRILSILAFLGRKYLNEEGQMVKSNKDGFALLLKDSILTDLNGKCFAQLDEDLQDKITSFDLWVIEINEKNNPDFEPLDLFIRLNNKPYPIKDDTFEMWNSYLDRDLINTIKSSYRNNASWFFMRKTSTRMENENNYSVLSYFNYLKQNGCDLTENGPLDIYKIGGRIAIRLRSKGDISKVLENTKKKDAFVAAVNDLEFTFVRNLKLLLSDEGDSSEKTLSKNLDMLLGIENNRRTQQSFYALWYFFNGLDRENFCKKQKEIIVKTKELFKAMSSDIKRTDFIKMVDDFRTQYKNNEDLEVVKIRLGDIMDFIAFDGDSLKNSAEVDFYVKRDNKIKDQIQIRYERPENVEAYYGCHINRLGFCQSYIAAMLQSSYVYREYDFRSRNVSVVSLKDIMIPYVPLSIQKVFDKMMNYTKTPEYIQSSFFVNVLDYMVEEVINQKLFNYQNVRLINSAMALEDVPDQNKEEFISKSYNHIIHERGGLMEELIAAKGVKGSLEEK</sequence>
<organism evidence="2 3">
    <name type="scientific">Alistipes finegoldii (strain DSM 17242 / JCM 16770 / CCUG 46020 / CIP 107999 / KCTC 15236 / AHN 2437)</name>
    <dbReference type="NCBI Taxonomy" id="679935"/>
    <lineage>
        <taxon>Bacteria</taxon>
        <taxon>Pseudomonadati</taxon>
        <taxon>Bacteroidota</taxon>
        <taxon>Bacteroidia</taxon>
        <taxon>Bacteroidales</taxon>
        <taxon>Rikenellaceae</taxon>
        <taxon>Alistipes</taxon>
    </lineage>
</organism>
<evidence type="ECO:0000313" key="2">
    <source>
        <dbReference type="EMBL" id="AFL77082.1"/>
    </source>
</evidence>
<dbReference type="PANTHER" id="PTHR39639">
    <property type="entry name" value="CHROMOSOME 16, WHOLE GENOME SHOTGUN SEQUENCE"/>
    <property type="match status" value="1"/>
</dbReference>
<gene>
    <name evidence="2" type="ordered locus">Alfi_0705</name>
</gene>
<dbReference type="Proteomes" id="UP000006052">
    <property type="component" value="Chromosome"/>
</dbReference>
<dbReference type="PATRIC" id="fig|679935.3.peg.656"/>
<name>I3YJB4_ALIFI</name>
<dbReference type="PANTHER" id="PTHR39639:SF1">
    <property type="entry name" value="DUF262 DOMAIN-CONTAINING PROTEIN"/>
    <property type="match status" value="1"/>
</dbReference>
<dbReference type="Pfam" id="PF03235">
    <property type="entry name" value="GmrSD_N"/>
    <property type="match status" value="2"/>
</dbReference>
<dbReference type="RefSeq" id="WP_014774774.1">
    <property type="nucleotide sequence ID" value="NC_018011.1"/>
</dbReference>
<protein>
    <recommendedName>
        <fullName evidence="1">GmrSD restriction endonucleases N-terminal domain-containing protein</fullName>
    </recommendedName>
</protein>